<proteinExistence type="predicted"/>
<sequence length="99" mass="10802">MEAFSLFDGLSVTVVAMTIVFLVLAGLWLLIEITHKLIGKTVLNESATTSDKTACAIGVDNREDSARERAAIAMALVLAHEENGADRFKVEEVQKIIRN</sequence>
<keyword evidence="2" id="KW-1003">Cell membrane</keyword>
<evidence type="ECO:0000313" key="8">
    <source>
        <dbReference type="Proteomes" id="UP000664601"/>
    </source>
</evidence>
<evidence type="ECO:0000256" key="3">
    <source>
        <dbReference type="ARBA" id="ARBA00022692"/>
    </source>
</evidence>
<comment type="subcellular location">
    <subcellularLocation>
        <location evidence="1">Cell membrane</location>
    </subcellularLocation>
</comment>
<evidence type="ECO:0000313" key="7">
    <source>
        <dbReference type="EMBL" id="MBO1305721.1"/>
    </source>
</evidence>
<keyword evidence="8" id="KW-1185">Reference proteome</keyword>
<dbReference type="Pfam" id="PF04277">
    <property type="entry name" value="OAD_gamma"/>
    <property type="match status" value="1"/>
</dbReference>
<keyword evidence="5 6" id="KW-0472">Membrane</keyword>
<feature type="transmembrane region" description="Helical" evidence="6">
    <location>
        <begin position="12"/>
        <end position="31"/>
    </location>
</feature>
<evidence type="ECO:0000256" key="2">
    <source>
        <dbReference type="ARBA" id="ARBA00022475"/>
    </source>
</evidence>
<keyword evidence="4 6" id="KW-1133">Transmembrane helix</keyword>
<name>A0ABS3L7X0_9ENTE</name>
<dbReference type="Proteomes" id="UP000664601">
    <property type="component" value="Unassembled WGS sequence"/>
</dbReference>
<comment type="caution">
    <text evidence="7">The sequence shown here is derived from an EMBL/GenBank/DDBJ whole genome shotgun (WGS) entry which is preliminary data.</text>
</comment>
<evidence type="ECO:0000256" key="1">
    <source>
        <dbReference type="ARBA" id="ARBA00004236"/>
    </source>
</evidence>
<dbReference type="InterPro" id="IPR005899">
    <property type="entry name" value="Na_pump_deCOase"/>
</dbReference>
<evidence type="ECO:0000256" key="4">
    <source>
        <dbReference type="ARBA" id="ARBA00022989"/>
    </source>
</evidence>
<reference evidence="7 8" key="1">
    <citation type="submission" date="2021-03" db="EMBL/GenBank/DDBJ databases">
        <title>Enterococcal diversity collection.</title>
        <authorList>
            <person name="Gilmore M.S."/>
            <person name="Schwartzman J."/>
            <person name="Van Tyne D."/>
            <person name="Martin M."/>
            <person name="Earl A.M."/>
            <person name="Manson A.L."/>
            <person name="Straub T."/>
            <person name="Salamzade R."/>
            <person name="Saavedra J."/>
            <person name="Lebreton F."/>
            <person name="Prichula J."/>
            <person name="Schaufler K."/>
            <person name="Gaca A."/>
            <person name="Sgardioli B."/>
            <person name="Wagenaar J."/>
            <person name="Strong T."/>
        </authorList>
    </citation>
    <scope>NUCLEOTIDE SEQUENCE [LARGE SCALE GENOMIC DNA]</scope>
    <source>
        <strain evidence="7 8">669A</strain>
    </source>
</reference>
<gene>
    <name evidence="7" type="ORF">JZO70_06100</name>
</gene>
<dbReference type="RefSeq" id="WP_207672659.1">
    <property type="nucleotide sequence ID" value="NZ_JAFREM010000010.1"/>
</dbReference>
<evidence type="ECO:0000256" key="6">
    <source>
        <dbReference type="SAM" id="Phobius"/>
    </source>
</evidence>
<protein>
    <submittedName>
        <fullName evidence="7">OadG family protein</fullName>
    </submittedName>
</protein>
<dbReference type="EMBL" id="JAFREM010000010">
    <property type="protein sequence ID" value="MBO1305721.1"/>
    <property type="molecule type" value="Genomic_DNA"/>
</dbReference>
<evidence type="ECO:0000256" key="5">
    <source>
        <dbReference type="ARBA" id="ARBA00023136"/>
    </source>
</evidence>
<organism evidence="7 8">
    <name type="scientific">Candidatus Enterococcus moelleringii</name>
    <dbReference type="NCBI Taxonomy" id="2815325"/>
    <lineage>
        <taxon>Bacteria</taxon>
        <taxon>Bacillati</taxon>
        <taxon>Bacillota</taxon>
        <taxon>Bacilli</taxon>
        <taxon>Lactobacillales</taxon>
        <taxon>Enterococcaceae</taxon>
        <taxon>Enterococcus</taxon>
    </lineage>
</organism>
<keyword evidence="3 6" id="KW-0812">Transmembrane</keyword>
<accession>A0ABS3L7X0</accession>